<dbReference type="EMBL" id="CP058952">
    <property type="protein sequence ID" value="QLI81483.1"/>
    <property type="molecule type" value="Genomic_DNA"/>
</dbReference>
<evidence type="ECO:0000313" key="2">
    <source>
        <dbReference type="Proteomes" id="UP000510822"/>
    </source>
</evidence>
<proteinExistence type="predicted"/>
<organism evidence="1 2">
    <name type="scientific">Chitinibacter fontanus</name>
    <dbReference type="NCBI Taxonomy" id="1737446"/>
    <lineage>
        <taxon>Bacteria</taxon>
        <taxon>Pseudomonadati</taxon>
        <taxon>Pseudomonadota</taxon>
        <taxon>Betaproteobacteria</taxon>
        <taxon>Neisseriales</taxon>
        <taxon>Chitinibacteraceae</taxon>
        <taxon>Chitinibacter</taxon>
    </lineage>
</organism>
<accession>A0A7D5Z5V6</accession>
<dbReference type="Gene3D" id="2.40.128.490">
    <property type="entry name" value="Uncharacterised protein PF14869, DUF4488"/>
    <property type="match status" value="1"/>
</dbReference>
<dbReference type="AlphaFoldDB" id="A0A7D5Z5V6"/>
<dbReference type="Proteomes" id="UP000510822">
    <property type="component" value="Chromosome"/>
</dbReference>
<dbReference type="RefSeq" id="WP_180308608.1">
    <property type="nucleotide sequence ID" value="NZ_CP058952.1"/>
</dbReference>
<keyword evidence="2" id="KW-1185">Reference proteome</keyword>
<evidence type="ECO:0008006" key="3">
    <source>
        <dbReference type="Google" id="ProtNLM"/>
    </source>
</evidence>
<evidence type="ECO:0000313" key="1">
    <source>
        <dbReference type="EMBL" id="QLI81483.1"/>
    </source>
</evidence>
<reference evidence="1 2" key="1">
    <citation type="journal article" date="2016" name="Int. J. Syst. Evol. Microbiol.">
        <title>Chitinibacter fontanus sp. nov., isolated from a spring.</title>
        <authorList>
            <person name="Sheu S.Y."/>
            <person name="Li Y.S."/>
            <person name="Young C.C."/>
            <person name="Chen W.M."/>
        </authorList>
    </citation>
    <scope>NUCLEOTIDE SEQUENCE [LARGE SCALE GENOMIC DNA]</scope>
    <source>
        <strain evidence="1 2">STM-7</strain>
    </source>
</reference>
<dbReference type="KEGG" id="cfon:HZU75_08055"/>
<name>A0A7D5Z5V6_9NEIS</name>
<sequence>MNNPFIGVWELLSGECGEPGQAVEVYDMSALRARKVITEQHFMFLTLKNGGFYASASGPYTRDEQHYREHPELASYAPMVGQTYEFEYQIVGDIWHNRRFEGGRQVEYEIWQRIGD</sequence>
<protein>
    <recommendedName>
        <fullName evidence="3">Lipocalin-like domain-containing protein</fullName>
    </recommendedName>
</protein>
<gene>
    <name evidence="1" type="ORF">HZU75_08055</name>
</gene>